<feature type="compositionally biased region" description="Polar residues" evidence="1">
    <location>
        <begin position="9"/>
        <end position="27"/>
    </location>
</feature>
<evidence type="ECO:0000313" key="4">
    <source>
        <dbReference type="Proteomes" id="UP000664521"/>
    </source>
</evidence>
<feature type="compositionally biased region" description="Basic and acidic residues" evidence="1">
    <location>
        <begin position="46"/>
        <end position="79"/>
    </location>
</feature>
<dbReference type="AlphaFoldDB" id="A0A8H3F5L8"/>
<reference evidence="3" key="1">
    <citation type="submission" date="2021-03" db="EMBL/GenBank/DDBJ databases">
        <authorList>
            <person name="Tagirdzhanova G."/>
        </authorList>
    </citation>
    <scope>NUCLEOTIDE SEQUENCE</scope>
</reference>
<organism evidence="3 4">
    <name type="scientific">Heterodermia speciosa</name>
    <dbReference type="NCBI Taxonomy" id="116794"/>
    <lineage>
        <taxon>Eukaryota</taxon>
        <taxon>Fungi</taxon>
        <taxon>Dikarya</taxon>
        <taxon>Ascomycota</taxon>
        <taxon>Pezizomycotina</taxon>
        <taxon>Lecanoromycetes</taxon>
        <taxon>OSLEUM clade</taxon>
        <taxon>Lecanoromycetidae</taxon>
        <taxon>Caliciales</taxon>
        <taxon>Physciaceae</taxon>
        <taxon>Heterodermia</taxon>
    </lineage>
</organism>
<dbReference type="PANTHER" id="PTHR41878">
    <property type="entry name" value="LEXA REPRESSOR-RELATED"/>
    <property type="match status" value="1"/>
</dbReference>
<dbReference type="EMBL" id="CAJPDS010000021">
    <property type="protein sequence ID" value="CAF9918078.1"/>
    <property type="molecule type" value="Genomic_DNA"/>
</dbReference>
<dbReference type="Proteomes" id="UP000664521">
    <property type="component" value="Unassembled WGS sequence"/>
</dbReference>
<feature type="region of interest" description="Disordered" evidence="1">
    <location>
        <begin position="1"/>
        <end position="163"/>
    </location>
</feature>
<dbReference type="SUPFAM" id="SSF159941">
    <property type="entry name" value="MM3350-like"/>
    <property type="match status" value="1"/>
</dbReference>
<dbReference type="Pfam" id="PF07929">
    <property type="entry name" value="PRiA4_ORF3"/>
    <property type="match status" value="1"/>
</dbReference>
<dbReference type="PANTHER" id="PTHR41878:SF1">
    <property type="entry name" value="TNPR PROTEIN"/>
    <property type="match status" value="1"/>
</dbReference>
<evidence type="ECO:0000259" key="2">
    <source>
        <dbReference type="Pfam" id="PF07929"/>
    </source>
</evidence>
<accession>A0A8H3F5L8</accession>
<dbReference type="Gene3D" id="3.10.290.30">
    <property type="entry name" value="MM3350-like"/>
    <property type="match status" value="1"/>
</dbReference>
<evidence type="ECO:0000313" key="3">
    <source>
        <dbReference type="EMBL" id="CAF9918078.1"/>
    </source>
</evidence>
<comment type="caution">
    <text evidence="3">The sequence shown here is derived from an EMBL/GenBank/DDBJ whole genome shotgun (WGS) entry which is preliminary data.</text>
</comment>
<protein>
    <recommendedName>
        <fullName evidence="2">Plasmid pRiA4b Orf3-like domain-containing protein</fullName>
    </recommendedName>
</protein>
<sequence length="388" mass="43376">MPKARKQKTSTARSASRSNPLSTSNANAKKEESSESPRSGKRGRHGRESDRQRALKEEDRNDVALDSAHCVKAEGRDESCFGLAAEVKVERKRRSAQSGEKSVKDEDGSEDSPKLEQDEGRERDMLPKLEDGVKTERKDEGVTKQEPGSIKSEQHDRTTGELTKGGLSNYLIQACISSSRDPTVTRLLSVPPDLTFDKLHEVLQVAFGWANCHPHRFDITDIRDNPWYPARLLSVYRDPIPLHDEFASDDQKESEWTLADVYEKPEWKDRAQIEYEYDLGDGWHHILALLGRATPGTHAQFGVPDDAKVVCLGGQGHAVAEDCGGSAGWEELKKAFRNPRRAANRDRVEWYKYGCANGDPGGLDPYKWDILDTNEALREAGFFGGQAL</sequence>
<keyword evidence="4" id="KW-1185">Reference proteome</keyword>
<dbReference type="OrthoDB" id="245563at2759"/>
<gene>
    <name evidence="3" type="ORF">HETSPECPRED_003661</name>
</gene>
<name>A0A8H3F5L8_9LECA</name>
<feature type="compositionally biased region" description="Basic and acidic residues" evidence="1">
    <location>
        <begin position="101"/>
        <end position="143"/>
    </location>
</feature>
<feature type="domain" description="Plasmid pRiA4b Orf3-like" evidence="2">
    <location>
        <begin position="180"/>
        <end position="352"/>
    </location>
</feature>
<evidence type="ECO:0000256" key="1">
    <source>
        <dbReference type="SAM" id="MobiDB-lite"/>
    </source>
</evidence>
<proteinExistence type="predicted"/>
<dbReference type="InterPro" id="IPR012912">
    <property type="entry name" value="Plasmid_pRiA4b_Orf3-like"/>
</dbReference>
<dbReference type="InterPro" id="IPR024047">
    <property type="entry name" value="MM3350-like_sf"/>
</dbReference>